<comment type="caution">
    <text evidence="10">The sequence shown here is derived from an EMBL/GenBank/DDBJ whole genome shotgun (WGS) entry which is preliminary data.</text>
</comment>
<keyword evidence="2" id="KW-0808">Transferase</keyword>
<organism evidence="10 11">
    <name type="scientific">Patella caerulea</name>
    <name type="common">Rayed Mediterranean limpet</name>
    <dbReference type="NCBI Taxonomy" id="87958"/>
    <lineage>
        <taxon>Eukaryota</taxon>
        <taxon>Metazoa</taxon>
        <taxon>Spiralia</taxon>
        <taxon>Lophotrochozoa</taxon>
        <taxon>Mollusca</taxon>
        <taxon>Gastropoda</taxon>
        <taxon>Patellogastropoda</taxon>
        <taxon>Patelloidea</taxon>
        <taxon>Patellidae</taxon>
        <taxon>Patella</taxon>
    </lineage>
</organism>
<gene>
    <name evidence="10" type="ORF">SNE40_015415</name>
</gene>
<dbReference type="Proteomes" id="UP001347796">
    <property type="component" value="Unassembled WGS sequence"/>
</dbReference>
<evidence type="ECO:0000259" key="9">
    <source>
        <dbReference type="Pfam" id="PF04577"/>
    </source>
</evidence>
<dbReference type="InterPro" id="IPR049625">
    <property type="entry name" value="Glyco_transf_61_cat"/>
</dbReference>
<evidence type="ECO:0000256" key="1">
    <source>
        <dbReference type="ARBA" id="ARBA00022676"/>
    </source>
</evidence>
<keyword evidence="4" id="KW-1133">Transmembrane helix</keyword>
<dbReference type="Pfam" id="PF04577">
    <property type="entry name" value="Glyco_transf_61"/>
    <property type="match status" value="1"/>
</dbReference>
<proteinExistence type="predicted"/>
<keyword evidence="5" id="KW-0472">Membrane</keyword>
<dbReference type="GO" id="GO:0035269">
    <property type="term" value="P:protein O-linked glycosylation via mannose"/>
    <property type="evidence" value="ECO:0007669"/>
    <property type="project" value="TreeGrafter"/>
</dbReference>
<dbReference type="PANTHER" id="PTHR20961">
    <property type="entry name" value="GLYCOSYLTRANSFERASE"/>
    <property type="match status" value="1"/>
</dbReference>
<dbReference type="AlphaFoldDB" id="A0AAN8JJX1"/>
<evidence type="ECO:0000256" key="7">
    <source>
        <dbReference type="ARBA" id="ARBA00037847"/>
    </source>
</evidence>
<comment type="subcellular location">
    <subcellularLocation>
        <location evidence="7">Endomembrane system</location>
        <topology evidence="7">Single-pass membrane protein</topology>
    </subcellularLocation>
</comment>
<evidence type="ECO:0000256" key="5">
    <source>
        <dbReference type="ARBA" id="ARBA00023136"/>
    </source>
</evidence>
<dbReference type="PANTHER" id="PTHR20961:SF38">
    <property type="entry name" value="PROTEIN O-LINKED-MANNOSE BETA-1,4-N-ACETYLGLUCOSAMINYLTRANSFERASE 2"/>
    <property type="match status" value="1"/>
</dbReference>
<feature type="region of interest" description="Disordered" evidence="8">
    <location>
        <begin position="128"/>
        <end position="164"/>
    </location>
</feature>
<sequence length="697" mass="79606">MSFHLITHAVCAAVIATLIRKYLYISYQYEELEILYESCTNHIEGKQPGFKSHGTESNQFHNKYLEDETMEVRLGLGDNLNKFDNTKEMEYFDNLKTSGSDDYMTDELVNDYTGTQFTPRSEEKVSISKSDSKYILPSTSNTNPQHPEAIVNPSEVQEKQPVSESKVTSTPYTSVWCHGSSTKDRICHFHNLCYHTKHKDFIFFQDKNSFHENLPPERNFMNILDMSSVANHNLHYFSLTTLPSHAINNFTISWINPISLIFNRFKLDNVMHVLHDDIFPLHHTLKQISFNTNNSTNFITPSDSSLHEKFDIQLVAMDGLEEDEDSLSMYHIFSKHNLLTQEAIQQMSEMVCFNDAYVGISKLTTWYQYGFHEPQGPLDTSVTGFHIHQSINYILANIKSDCPLCNIGQYLVLVSRKNNRLIVNEMDLSVAVAQKIGLRVMSVSLETHSLEQIVNIVHHSKGIIGMHGSLLVTAAFLQPGSILIELFPFAINPSHYTPYKTLAELPNMGIVYKSWVNTHINNTQMHPDWSPALGGIQHLENQQEIMDQKEVPKHLCCDDPSWLFHIYQDTTVHIPEIIHLIQSALSKLESKSYTGNGNQLVPGTVSNIKCTIGDNTASISWNIPWNIQYLVQESLSYDLWFYHVKSNTTSSYILPNITSHSINSIIKNDDYLVWMRCKLNDVFGVFSEPVKCGIQSN</sequence>
<keyword evidence="3" id="KW-0812">Transmembrane</keyword>
<dbReference type="InterPro" id="IPR036116">
    <property type="entry name" value="FN3_sf"/>
</dbReference>
<name>A0AAN8JJX1_PATCE</name>
<keyword evidence="6" id="KW-0325">Glycoprotein</keyword>
<dbReference type="InterPro" id="IPR007657">
    <property type="entry name" value="Glycosyltransferase_61"/>
</dbReference>
<feature type="domain" description="Glycosyltransferase 61 catalytic" evidence="9">
    <location>
        <begin position="377"/>
        <end position="483"/>
    </location>
</feature>
<reference evidence="10 11" key="1">
    <citation type="submission" date="2024-01" db="EMBL/GenBank/DDBJ databases">
        <title>The genome of the rayed Mediterranean limpet Patella caerulea (Linnaeus, 1758).</title>
        <authorList>
            <person name="Anh-Thu Weber A."/>
            <person name="Halstead-Nussloch G."/>
        </authorList>
    </citation>
    <scope>NUCLEOTIDE SEQUENCE [LARGE SCALE GENOMIC DNA]</scope>
    <source>
        <strain evidence="10">AATW-2023a</strain>
        <tissue evidence="10">Whole specimen</tissue>
    </source>
</reference>
<dbReference type="GO" id="GO:0005783">
    <property type="term" value="C:endoplasmic reticulum"/>
    <property type="evidence" value="ECO:0007669"/>
    <property type="project" value="TreeGrafter"/>
</dbReference>
<evidence type="ECO:0000256" key="4">
    <source>
        <dbReference type="ARBA" id="ARBA00022989"/>
    </source>
</evidence>
<evidence type="ECO:0000313" key="11">
    <source>
        <dbReference type="Proteomes" id="UP001347796"/>
    </source>
</evidence>
<evidence type="ECO:0000256" key="2">
    <source>
        <dbReference type="ARBA" id="ARBA00022679"/>
    </source>
</evidence>
<keyword evidence="1" id="KW-0328">Glycosyltransferase</keyword>
<keyword evidence="11" id="KW-1185">Reference proteome</keyword>
<accession>A0AAN8JJX1</accession>
<protein>
    <recommendedName>
        <fullName evidence="9">Glycosyltransferase 61 catalytic domain-containing protein</fullName>
    </recommendedName>
</protein>
<dbReference type="SUPFAM" id="SSF49265">
    <property type="entry name" value="Fibronectin type III"/>
    <property type="match status" value="1"/>
</dbReference>
<evidence type="ECO:0000256" key="3">
    <source>
        <dbReference type="ARBA" id="ARBA00022692"/>
    </source>
</evidence>
<dbReference type="EMBL" id="JAZGQO010000010">
    <property type="protein sequence ID" value="KAK6177288.1"/>
    <property type="molecule type" value="Genomic_DNA"/>
</dbReference>
<evidence type="ECO:0000256" key="6">
    <source>
        <dbReference type="ARBA" id="ARBA00023180"/>
    </source>
</evidence>
<evidence type="ECO:0000313" key="10">
    <source>
        <dbReference type="EMBL" id="KAK6177288.1"/>
    </source>
</evidence>
<evidence type="ECO:0000256" key="8">
    <source>
        <dbReference type="SAM" id="MobiDB-lite"/>
    </source>
</evidence>
<dbReference type="GO" id="GO:0097363">
    <property type="term" value="F:protein O-acetylglucosaminyltransferase activity"/>
    <property type="evidence" value="ECO:0007669"/>
    <property type="project" value="TreeGrafter"/>
</dbReference>